<dbReference type="EMBL" id="UINC01000324">
    <property type="protein sequence ID" value="SUZ53304.1"/>
    <property type="molecule type" value="Genomic_DNA"/>
</dbReference>
<accession>A0A381NGS6</accession>
<sequence length="2088" mass="236659">MHHYKQYRLFQGRVYALGLWVLCALGYAFPQEAESSAQQESFPVLHFSYVPESDFVVNPFPRVNKTLVQPLDSLTQPIGLLSFPYQKKEVIIEVAWDWSWITVLEFADGEEPRMPFTADVEWYLDQLHKRNWYAKFLEIMHKEEKDGDRKRRGQMLEVVGVDIGNLGRASLRVSGNVNINGKMVFQDQELVRSTLNQTQNTHLEFDQKQNLNIQGKIGDQITVAMDQDSERDFDWENNIRISYEGYEDDIVQKIEAGNISLSLPSTKYVTFSGKNQGLFGIKAISKLGPVDVTTIASIEKTKKEQSEWQGGGQSSSQNIRDVDWIKNRYFFIHSWFRDGAHTFLPGWEIMIPSFYPLKNGLHSIGNMVVKNFELYKSINTNEAGAMTGMAYIDPLNPTDSTYIDENEEGSFIRLEQGTNYYVSPDLGFIRVRDQVSQDILGCTFVLADRATGDTVMVVGQGPDSAGTNLSLMMLKPRNSHPNHSTWKLMFKNVYSMGTTKINPEGFEIQIYNKNATPVTERDRTTSLPYITLFGLDSLDENGNRSYDELIDKDAGNIVNMIDGELMLPALHPFAQADSIEGGNTSEFLQDQLGPGVIYTSTVSSEVNLGHRWMIEAKYTNQSSTINLGFMLVEGSEEVIRDGVTLKRGMDYQIDYFTGTIVLMGDAASDPNAKLKINFDKHELVSFDKKTIFGTRAQMDLGQNNSFLGATALYFNQSIINEKVEVGYEPTRNFIWDLNGRYQWDMDGLTRMLDKLPLIEADKMSSLSIEGEIAQVLPNPNSIDNPETGDANGVAFIDDFEGAKRTTSPSIQRRFWKESSAPLTFDKITQEFGDDLNQRHRGKLDWYNPYIPYRTRDIWPNQSTSLRAGNETTDVLILRYKSREHQNTINKDSIWVGITTSLYSGDYDQTQSKFFEIWLNGNKGNLSIDLGKISEDMDGNSKLNTEDIPAAGLTLGNGFLEENEDTGLDGCFDETENGWGGCLESGTYTELAAEDSDLINEAGDVDPEDPNGDNWFYEQGSSNYSQVNGTEGNGTGNKIQEGGKYPDTEDLDRSTFLDKTNDYFSASIDLTDTTYLAGETVKNGQPTGWRLFRIPLSDFKSVRNIEWNEIRYVRLAVSGLEPNFSNLAVAKIEIVGNEWQEMGIVAPDSTEYEGLEPSFQVAVINTEDNADYIPPKGVKGEYDILNEIRSKEQSLVLQFDQLPPKHTGIAQKTLYTLNDNQKRSFMTYDYMKMYIHGDSPWITSQETDVEFFLKFGLGEDSYEITQPVYNGWDEDDGRNSIKIDLDWLTTLKQQDTAGVKLRETDIIRDSANVRQYIYTDEEGFKTGKRISITGKPALNRLQYFMVGMRNIGDESITGELWLDELRLSGVKKEKGVAMRVQSSLKLSDLGNANVVYSRQDAEYHRLQERLSKSTNTSENLNISGKLSLHRLLPTSWGLSMPVNGSLTRNQNRPKYFPGEDILVDLDSPPDSVLTLSESVSLSTSLSKTGKSDNKLFKYTIDNIQVNFSASQSRSSDITYSNKRSETYSGKFSYNFPFGRNNYINPLGWMKGWPLVGASFSDLQIYYTPSAFRTSLNLNEKLSWNQTRSGIRSPDNYNFGLDRSLNLDYKVTNNLSTKYSWSGQSKLNDYRGYAWMALRDLDPGTVTQTTEALNTSFSPGFFKWLKPSFTYTANYRWTNDLSREGQNVSAQLRFGSNFTLSPVQLFEVVYKPPSKSTGRSRKTGSRSRSRNQGAKPEVEQKPQKERREYKSLTLIHGLVGKINPVSLSYTETLNRTANQIIGEIPTGYKFGWLPGHGLDHSTEAGSNLGNWDHKRDGSIRSGLKLTRTLSINLNYSQNFSTNRASSGLEQLSMQRDYFAYGEYMENGMPIPGWSFRLSGLEKLPVIKWVAKSVSLEHSYSGKESRSWQFENISREELNFLNFSTFIQDYKEFERTAKVNRNFSPLVGMNMTLKKNISMTFRHNRNKSLDETTSGMTIREDNSYTSTGTYSHRGGMTLPIPYYGDLKLNNTMSFTLNFDLNESREFRSGDKINFEEGTFTENWKAGLRVSYQFSTKISGGLRYEYRESDSRTAGKKIDRDFGFDVNLAISG</sequence>
<feature type="region of interest" description="Disordered" evidence="1">
    <location>
        <begin position="1027"/>
        <end position="1049"/>
    </location>
</feature>
<name>A0A381NGS6_9ZZZZ</name>
<feature type="compositionally biased region" description="Basic residues" evidence="1">
    <location>
        <begin position="1716"/>
        <end position="1727"/>
    </location>
</feature>
<dbReference type="NCBIfam" id="TIGR04189">
    <property type="entry name" value="surface_SprA"/>
    <property type="match status" value="1"/>
</dbReference>
<feature type="compositionally biased region" description="Basic and acidic residues" evidence="1">
    <location>
        <begin position="1734"/>
        <end position="1745"/>
    </location>
</feature>
<gene>
    <name evidence="3" type="ORF">METZ01_LOCUS6158</name>
</gene>
<dbReference type="InterPro" id="IPR025684">
    <property type="entry name" value="SprA_N_dom"/>
</dbReference>
<protein>
    <recommendedName>
        <fullName evidence="2">Gliding motility protein SprA N-terminal domain-containing protein</fullName>
    </recommendedName>
</protein>
<feature type="domain" description="Gliding motility protein SprA N-terminal" evidence="2">
    <location>
        <begin position="1022"/>
        <end position="1458"/>
    </location>
</feature>
<reference evidence="3" key="1">
    <citation type="submission" date="2018-05" db="EMBL/GenBank/DDBJ databases">
        <authorList>
            <person name="Lanie J.A."/>
            <person name="Ng W.-L."/>
            <person name="Kazmierczak K.M."/>
            <person name="Andrzejewski T.M."/>
            <person name="Davidsen T.M."/>
            <person name="Wayne K.J."/>
            <person name="Tettelin H."/>
            <person name="Glass J.I."/>
            <person name="Rusch D."/>
            <person name="Podicherti R."/>
            <person name="Tsui H.-C.T."/>
            <person name="Winkler M.E."/>
        </authorList>
    </citation>
    <scope>NUCLEOTIDE SEQUENCE</scope>
</reference>
<dbReference type="InterPro" id="IPR026377">
    <property type="entry name" value="Cell_surface_SprA"/>
</dbReference>
<organism evidence="3">
    <name type="scientific">marine metagenome</name>
    <dbReference type="NCBI Taxonomy" id="408172"/>
    <lineage>
        <taxon>unclassified sequences</taxon>
        <taxon>metagenomes</taxon>
        <taxon>ecological metagenomes</taxon>
    </lineage>
</organism>
<feature type="region of interest" description="Disordered" evidence="1">
    <location>
        <begin position="1711"/>
        <end position="1745"/>
    </location>
</feature>
<evidence type="ECO:0000256" key="1">
    <source>
        <dbReference type="SAM" id="MobiDB-lite"/>
    </source>
</evidence>
<dbReference type="Pfam" id="PF14349">
    <property type="entry name" value="SprA_N"/>
    <property type="match status" value="1"/>
</dbReference>
<proteinExistence type="predicted"/>
<evidence type="ECO:0000259" key="2">
    <source>
        <dbReference type="Pfam" id="PF14349"/>
    </source>
</evidence>
<evidence type="ECO:0000313" key="3">
    <source>
        <dbReference type="EMBL" id="SUZ53304.1"/>
    </source>
</evidence>